<evidence type="ECO:0000313" key="4">
    <source>
        <dbReference type="EMBL" id="AIE58932.1"/>
    </source>
</evidence>
<organism evidence="4 5">
    <name type="scientific">Bacillus methanolicus (strain MGA3 / ATCC 53907)</name>
    <dbReference type="NCBI Taxonomy" id="796606"/>
    <lineage>
        <taxon>Bacteria</taxon>
        <taxon>Bacillati</taxon>
        <taxon>Bacillota</taxon>
        <taxon>Bacilli</taxon>
        <taxon>Bacillales</taxon>
        <taxon>Bacillaceae</taxon>
        <taxon>Bacillus</taxon>
    </lineage>
</organism>
<name>I3E3B3_BACMM</name>
<gene>
    <name evidence="4" type="ORF">BMMGA3_02310</name>
</gene>
<dbReference type="EMBL" id="CP007739">
    <property type="protein sequence ID" value="AIE58932.1"/>
    <property type="molecule type" value="Genomic_DNA"/>
</dbReference>
<dbReference type="Pfam" id="PF07486">
    <property type="entry name" value="Hydrolase_2"/>
    <property type="match status" value="1"/>
</dbReference>
<accession>I3E3B3</accession>
<dbReference type="Gene3D" id="6.20.240.60">
    <property type="match status" value="1"/>
</dbReference>
<sequence length="336" mass="36413">MGKASMKKWLFASAASLSILAAQGTVDAAAPHKVVKGDTLWELAKQNGITVDELKNANNRQNDMIYVGETLTIPNHTVAQSSSSTVHKVVKGDTLWELAKQNGITVDELKKVNNRQNDMIYAGETLTIPNHTVAQSSSSTVHKVVKGDTLWELAKQYGVTVEGLKVVNHLQNDTIYIGQTLTIGNGSSSAEAQMAQPAEPAVNKPPAPSQSLNISAEDKDLLSRLVEAEAKGEPHEGKVAVAMVVLNRVASPEFPNSIHDVIYQKLENGEYQFTPVANGAINQPASDDSKRAVNEALASQNHTIDALYFYNPRIANNDWQKTRQVTAIIGNHVFAK</sequence>
<dbReference type="InterPro" id="IPR018392">
    <property type="entry name" value="LysM"/>
</dbReference>
<dbReference type="Proteomes" id="UP000027602">
    <property type="component" value="Chromosome"/>
</dbReference>
<dbReference type="Gene3D" id="1.10.10.2520">
    <property type="entry name" value="Cell wall hydrolase SleB, domain 1"/>
    <property type="match status" value="1"/>
</dbReference>
<keyword evidence="2" id="KW-0732">Signal</keyword>
<dbReference type="SMART" id="SM00257">
    <property type="entry name" value="LysM"/>
    <property type="match status" value="3"/>
</dbReference>
<dbReference type="PANTHER" id="PTHR33734">
    <property type="entry name" value="LYSM DOMAIN-CONTAINING GPI-ANCHORED PROTEIN 2"/>
    <property type="match status" value="1"/>
</dbReference>
<dbReference type="Gene3D" id="3.10.350.10">
    <property type="entry name" value="LysM domain"/>
    <property type="match status" value="3"/>
</dbReference>
<keyword evidence="4" id="KW-0326">Glycosidase</keyword>
<feature type="domain" description="LysM" evidence="3">
    <location>
        <begin position="30"/>
        <end position="73"/>
    </location>
</feature>
<feature type="compositionally biased region" description="Low complexity" evidence="1">
    <location>
        <begin position="188"/>
        <end position="201"/>
    </location>
</feature>
<proteinExistence type="predicted"/>
<dbReference type="eggNOG" id="COG1388">
    <property type="taxonomic scope" value="Bacteria"/>
</dbReference>
<dbReference type="PANTHER" id="PTHR33734:SF22">
    <property type="entry name" value="MEMBRANE-BOUND LYTIC MUREIN TRANSGLYCOSYLASE D"/>
    <property type="match status" value="1"/>
</dbReference>
<dbReference type="InterPro" id="IPR011105">
    <property type="entry name" value="Cell_wall_hydrolase_SleB"/>
</dbReference>
<feature type="domain" description="LysM" evidence="3">
    <location>
        <begin position="85"/>
        <end position="128"/>
    </location>
</feature>
<dbReference type="GO" id="GO:0008932">
    <property type="term" value="F:lytic endotransglycosylase activity"/>
    <property type="evidence" value="ECO:0007669"/>
    <property type="project" value="TreeGrafter"/>
</dbReference>
<dbReference type="Pfam" id="PF01476">
    <property type="entry name" value="LysM"/>
    <property type="match status" value="3"/>
</dbReference>
<reference evidence="4 5" key="1">
    <citation type="journal article" date="2015" name="BMC Genomics">
        <title>Transcriptome analysis of thermophilic methylotrophic Bacillus methanolicus MGA3 using RNA-sequencing provides detailed insights into its previously uncharted transcriptional landscape.</title>
        <authorList>
            <person name="Irla M."/>
            <person name="Neshat A."/>
            <person name="Brautaset T."/>
            <person name="Ruckert C."/>
            <person name="Kalinowski J."/>
            <person name="Wendisch V.F."/>
        </authorList>
    </citation>
    <scope>NUCLEOTIDE SEQUENCE [LARGE SCALE GENOMIC DNA]</scope>
    <source>
        <strain evidence="5">MGA3 / ATCC 53907</strain>
    </source>
</reference>
<keyword evidence="5" id="KW-1185">Reference proteome</keyword>
<protein>
    <submittedName>
        <fullName evidence="4">Spore cortex-lytic enzyme</fullName>
        <ecNumber evidence="4">3.2.1.-</ecNumber>
    </submittedName>
</protein>
<dbReference type="KEGG" id="bmet:BMMGA3_02310"/>
<dbReference type="CDD" id="cd00118">
    <property type="entry name" value="LysM"/>
    <property type="match status" value="3"/>
</dbReference>
<feature type="signal peptide" evidence="2">
    <location>
        <begin position="1"/>
        <end position="28"/>
    </location>
</feature>
<dbReference type="SUPFAM" id="SSF54106">
    <property type="entry name" value="LysM domain"/>
    <property type="match status" value="3"/>
</dbReference>
<dbReference type="InterPro" id="IPR036779">
    <property type="entry name" value="LysM_dom_sf"/>
</dbReference>
<dbReference type="GO" id="GO:0016798">
    <property type="term" value="F:hydrolase activity, acting on glycosyl bonds"/>
    <property type="evidence" value="ECO:0007669"/>
    <property type="project" value="UniProtKB-KW"/>
</dbReference>
<evidence type="ECO:0000256" key="1">
    <source>
        <dbReference type="SAM" id="MobiDB-lite"/>
    </source>
</evidence>
<evidence type="ECO:0000259" key="3">
    <source>
        <dbReference type="PROSITE" id="PS51782"/>
    </source>
</evidence>
<keyword evidence="4" id="KW-0378">Hydrolase</keyword>
<evidence type="ECO:0000313" key="5">
    <source>
        <dbReference type="Proteomes" id="UP000027602"/>
    </source>
</evidence>
<dbReference type="PROSITE" id="PS51782">
    <property type="entry name" value="LYSM"/>
    <property type="match status" value="3"/>
</dbReference>
<dbReference type="HOGENOM" id="CLU_053345_1_0_9"/>
<dbReference type="InterPro" id="IPR042047">
    <property type="entry name" value="SleB_dom1"/>
</dbReference>
<dbReference type="STRING" id="796606.BMMGA3_02310"/>
<dbReference type="EC" id="3.2.1.-" evidence="4"/>
<feature type="domain" description="LysM" evidence="3">
    <location>
        <begin position="140"/>
        <end position="183"/>
    </location>
</feature>
<dbReference type="AlphaFoldDB" id="I3E3B3"/>
<feature type="region of interest" description="Disordered" evidence="1">
    <location>
        <begin position="188"/>
        <end position="210"/>
    </location>
</feature>
<evidence type="ECO:0000256" key="2">
    <source>
        <dbReference type="SAM" id="SignalP"/>
    </source>
</evidence>
<feature type="chain" id="PRO_5003670374" evidence="2">
    <location>
        <begin position="29"/>
        <end position="336"/>
    </location>
</feature>
<dbReference type="eggNOG" id="COG3773">
    <property type="taxonomic scope" value="Bacteria"/>
</dbReference>
<dbReference type="RefSeq" id="WP_003348178.1">
    <property type="nucleotide sequence ID" value="NZ_ADWW01000003.1"/>
</dbReference>